<comment type="caution">
    <text evidence="1">The sequence shown here is derived from an EMBL/GenBank/DDBJ whole genome shotgun (WGS) entry which is preliminary data.</text>
</comment>
<evidence type="ECO:0000313" key="2">
    <source>
        <dbReference type="Proteomes" id="UP001500683"/>
    </source>
</evidence>
<name>A0ABP7VVR0_9ACTN</name>
<gene>
    <name evidence="1" type="ORF">GCM10022214_36050</name>
</gene>
<evidence type="ECO:0000313" key="1">
    <source>
        <dbReference type="EMBL" id="GAA4075590.1"/>
    </source>
</evidence>
<dbReference type="Proteomes" id="UP001500683">
    <property type="component" value="Unassembled WGS sequence"/>
</dbReference>
<dbReference type="EMBL" id="BAAAZG010000020">
    <property type="protein sequence ID" value="GAA4075590.1"/>
    <property type="molecule type" value="Genomic_DNA"/>
</dbReference>
<keyword evidence="2" id="KW-1185">Reference proteome</keyword>
<accession>A0ABP7VVR0</accession>
<reference evidence="2" key="1">
    <citation type="journal article" date="2019" name="Int. J. Syst. Evol. Microbiol.">
        <title>The Global Catalogue of Microorganisms (GCM) 10K type strain sequencing project: providing services to taxonomists for standard genome sequencing and annotation.</title>
        <authorList>
            <consortium name="The Broad Institute Genomics Platform"/>
            <consortium name="The Broad Institute Genome Sequencing Center for Infectious Disease"/>
            <person name="Wu L."/>
            <person name="Ma J."/>
        </authorList>
    </citation>
    <scope>NUCLEOTIDE SEQUENCE [LARGE SCALE GENOMIC DNA]</scope>
    <source>
        <strain evidence="2">JCM 16702</strain>
    </source>
</reference>
<proteinExistence type="predicted"/>
<dbReference type="RefSeq" id="WP_344948422.1">
    <property type="nucleotide sequence ID" value="NZ_BAAAZG010000020.1"/>
</dbReference>
<sequence>MTPDEMAPDTGTAALSATRIDYLEKLGDELRRRGMRARLTVPRDGSPSLHVMNPAASVLTENILVEDGADGWWYWWSWAERIAAADDVTAAAARVAAVLAAD</sequence>
<protein>
    <submittedName>
        <fullName evidence="1">Uncharacterized protein</fullName>
    </submittedName>
</protein>
<organism evidence="1 2">
    <name type="scientific">Actinomadura miaoliensis</name>
    <dbReference type="NCBI Taxonomy" id="430685"/>
    <lineage>
        <taxon>Bacteria</taxon>
        <taxon>Bacillati</taxon>
        <taxon>Actinomycetota</taxon>
        <taxon>Actinomycetes</taxon>
        <taxon>Streptosporangiales</taxon>
        <taxon>Thermomonosporaceae</taxon>
        <taxon>Actinomadura</taxon>
    </lineage>
</organism>